<evidence type="ECO:0000256" key="2">
    <source>
        <dbReference type="ARBA" id="ARBA00022803"/>
    </source>
</evidence>
<reference evidence="4 5" key="1">
    <citation type="submission" date="2018-08" db="EMBL/GenBank/DDBJ databases">
        <authorList>
            <person name="Khan S.A."/>
            <person name="Jeon C.O."/>
            <person name="Chun B.H."/>
            <person name="Jeong S.E."/>
        </authorList>
    </citation>
    <scope>NUCLEOTIDE SEQUENCE [LARGE SCALE GENOMIC DNA]</scope>
    <source>
        <strain evidence="4 5">S-16</strain>
    </source>
</reference>
<dbReference type="Proteomes" id="UP000267464">
    <property type="component" value="Unassembled WGS sequence"/>
</dbReference>
<gene>
    <name evidence="4" type="ORF">DZC73_06730</name>
</gene>
<dbReference type="EMBL" id="QUSW01000001">
    <property type="protein sequence ID" value="RQP26685.1"/>
    <property type="molecule type" value="Genomic_DNA"/>
</dbReference>
<dbReference type="SUPFAM" id="SSF48452">
    <property type="entry name" value="TPR-like"/>
    <property type="match status" value="1"/>
</dbReference>
<organism evidence="4 5">
    <name type="scientific">Piscinibacter terrae</name>
    <dbReference type="NCBI Taxonomy" id="2496871"/>
    <lineage>
        <taxon>Bacteria</taxon>
        <taxon>Pseudomonadati</taxon>
        <taxon>Pseudomonadota</taxon>
        <taxon>Betaproteobacteria</taxon>
        <taxon>Burkholderiales</taxon>
        <taxon>Sphaerotilaceae</taxon>
        <taxon>Piscinibacter</taxon>
    </lineage>
</organism>
<proteinExistence type="predicted"/>
<keyword evidence="2 3" id="KW-0802">TPR repeat</keyword>
<keyword evidence="5" id="KW-1185">Reference proteome</keyword>
<dbReference type="InterPro" id="IPR013105">
    <property type="entry name" value="TPR_2"/>
</dbReference>
<evidence type="ECO:0000313" key="4">
    <source>
        <dbReference type="EMBL" id="RQP26685.1"/>
    </source>
</evidence>
<dbReference type="InterPro" id="IPR011990">
    <property type="entry name" value="TPR-like_helical_dom_sf"/>
</dbReference>
<dbReference type="InterPro" id="IPR019734">
    <property type="entry name" value="TPR_rpt"/>
</dbReference>
<sequence length="193" mass="20374">MTTSPTDTSPAETLFRQGIDLSRQGRSDEAIAAWSQAVKLAPVFPHAHHLLGAELAHVQRYGDAVVHLTLAADQAPEMLAARVQLALLWLTLQSSAQAQAAAQPLLNLPEDSAYRHFGLALTALCTGDQAAAIQSLKDAQARAVDNAPLAADMNMLLQALLQAAGAVVSGETRKAPGEVDHQVAISLYAGRRT</sequence>
<accession>A0A3N7K754</accession>
<evidence type="ECO:0000256" key="3">
    <source>
        <dbReference type="PROSITE-ProRule" id="PRU00339"/>
    </source>
</evidence>
<name>A0A3N7K754_9BURK</name>
<evidence type="ECO:0000256" key="1">
    <source>
        <dbReference type="ARBA" id="ARBA00022737"/>
    </source>
</evidence>
<protein>
    <submittedName>
        <fullName evidence="4">Tetratricopeptide repeat protein</fullName>
    </submittedName>
</protein>
<dbReference type="OrthoDB" id="8776071at2"/>
<reference evidence="4 5" key="2">
    <citation type="submission" date="2018-12" db="EMBL/GenBank/DDBJ databases">
        <title>Rhizobacter gummiphilus sp. nov., a rubber-degrading bacterium isolated from the soil of a botanical garden in Japan.</title>
        <authorList>
            <person name="Shunsuke S.S."/>
        </authorList>
    </citation>
    <scope>NUCLEOTIDE SEQUENCE [LARGE SCALE GENOMIC DNA]</scope>
    <source>
        <strain evidence="4 5">S-16</strain>
    </source>
</reference>
<evidence type="ECO:0000313" key="5">
    <source>
        <dbReference type="Proteomes" id="UP000267464"/>
    </source>
</evidence>
<feature type="repeat" description="TPR" evidence="3">
    <location>
        <begin position="11"/>
        <end position="44"/>
    </location>
</feature>
<dbReference type="PROSITE" id="PS50005">
    <property type="entry name" value="TPR"/>
    <property type="match status" value="1"/>
</dbReference>
<dbReference type="SMART" id="SM00028">
    <property type="entry name" value="TPR"/>
    <property type="match status" value="3"/>
</dbReference>
<dbReference type="Pfam" id="PF07719">
    <property type="entry name" value="TPR_2"/>
    <property type="match status" value="1"/>
</dbReference>
<dbReference type="RefSeq" id="WP_124539378.1">
    <property type="nucleotide sequence ID" value="NZ_QUSW01000001.1"/>
</dbReference>
<keyword evidence="1" id="KW-0677">Repeat</keyword>
<dbReference type="Gene3D" id="1.25.40.10">
    <property type="entry name" value="Tetratricopeptide repeat domain"/>
    <property type="match status" value="1"/>
</dbReference>
<comment type="caution">
    <text evidence="4">The sequence shown here is derived from an EMBL/GenBank/DDBJ whole genome shotgun (WGS) entry which is preliminary data.</text>
</comment>
<dbReference type="AlphaFoldDB" id="A0A3N7K754"/>